<evidence type="ECO:0000313" key="2">
    <source>
        <dbReference type="Proteomes" id="UP000037953"/>
    </source>
</evidence>
<gene>
    <name evidence="1" type="ORF">AOB46_06420</name>
</gene>
<organism evidence="1 2">
    <name type="scientific">Chryseobacterium indologenes</name>
    <name type="common">Flavobacterium indologenes</name>
    <dbReference type="NCBI Taxonomy" id="253"/>
    <lineage>
        <taxon>Bacteria</taxon>
        <taxon>Pseudomonadati</taxon>
        <taxon>Bacteroidota</taxon>
        <taxon>Flavobacteriia</taxon>
        <taxon>Flavobacteriales</taxon>
        <taxon>Weeksellaceae</taxon>
        <taxon>Chryseobacterium group</taxon>
        <taxon>Chryseobacterium</taxon>
    </lineage>
</organism>
<accession>A0A0N0ZVA7</accession>
<dbReference type="EMBL" id="LJOD01000003">
    <property type="protein sequence ID" value="KPE51856.1"/>
    <property type="molecule type" value="Genomic_DNA"/>
</dbReference>
<proteinExistence type="predicted"/>
<name>A0A0N0ZVA7_CHRID</name>
<reference evidence="2" key="2">
    <citation type="submission" date="2015-09" db="EMBL/GenBank/DDBJ databases">
        <title>Draft genome sequence of a multidrug-resistant Chryseobacterium indologenes isolate from Malaysia.</title>
        <authorList>
            <person name="Yu C.Y."/>
            <person name="Ang G.Y."/>
            <person name="Chan K.-G."/>
        </authorList>
    </citation>
    <scope>NUCLEOTIDE SEQUENCE [LARGE SCALE GENOMIC DNA]</scope>
    <source>
        <strain evidence="2">CI_885</strain>
    </source>
</reference>
<sequence>MTLFISCSGPVPASKITDISDIKAEIDIYQSLTDQADNIISVALYDKKDKKIGSDSITVSVNQKKAEYKIIEQLYYTKSYQYRLENIPPENGLYQVEIQLANGKKFVLGSINALKISDPSHITTSESTTSQNFSIRWSGLYDVNKLYISKTFDKKDKENPNITIATPGKTDTLNIGKDGSYSIPKEKLFKPDEKLSIISLEFTARKTGTINPLLLIGSYIKINGSHDNPVYFK</sequence>
<evidence type="ECO:0000313" key="1">
    <source>
        <dbReference type="EMBL" id="KPE51856.1"/>
    </source>
</evidence>
<evidence type="ECO:0008006" key="3">
    <source>
        <dbReference type="Google" id="ProtNLM"/>
    </source>
</evidence>
<protein>
    <recommendedName>
        <fullName evidence="3">DUF4249 family protein</fullName>
    </recommendedName>
</protein>
<reference evidence="1 2" key="1">
    <citation type="journal article" date="2015" name="Genom Data">
        <title>Draft genome sequence of a multidrug-resistant Chryseobacterium indologenes isolate from Malaysia.</title>
        <authorList>
            <person name="Yu C.Y."/>
            <person name="Ang G.Y."/>
            <person name="Cheng H.J."/>
            <person name="Cheong Y.M."/>
            <person name="Yin W.F."/>
            <person name="Chan K.G."/>
        </authorList>
    </citation>
    <scope>NUCLEOTIDE SEQUENCE [LARGE SCALE GENOMIC DNA]</scope>
    <source>
        <strain evidence="1 2">CI_885</strain>
    </source>
</reference>
<dbReference type="AlphaFoldDB" id="A0A0N0ZVA7"/>
<dbReference type="Proteomes" id="UP000037953">
    <property type="component" value="Unassembled WGS sequence"/>
</dbReference>
<dbReference type="PATRIC" id="fig|253.9.peg.2956"/>
<comment type="caution">
    <text evidence="1">The sequence shown here is derived from an EMBL/GenBank/DDBJ whole genome shotgun (WGS) entry which is preliminary data.</text>
</comment>